<reference evidence="1 2" key="1">
    <citation type="submission" date="2020-09" db="EMBL/GenBank/DDBJ databases">
        <title>Novel species in genus Gordonia.</title>
        <authorList>
            <person name="Zhang G."/>
        </authorList>
    </citation>
    <scope>NUCLEOTIDE SEQUENCE [LARGE SCALE GENOMIC DNA]</scope>
    <source>
        <strain evidence="1 2">ON-33</strain>
    </source>
</reference>
<comment type="caution">
    <text evidence="1">The sequence shown here is derived from an EMBL/GenBank/DDBJ whole genome shotgun (WGS) entry which is preliminary data.</text>
</comment>
<proteinExistence type="predicted"/>
<organism evidence="1 2">
    <name type="scientific">Gordonia hankookensis</name>
    <dbReference type="NCBI Taxonomy" id="589403"/>
    <lineage>
        <taxon>Bacteria</taxon>
        <taxon>Bacillati</taxon>
        <taxon>Actinomycetota</taxon>
        <taxon>Actinomycetes</taxon>
        <taxon>Mycobacteriales</taxon>
        <taxon>Gordoniaceae</taxon>
        <taxon>Gordonia</taxon>
    </lineage>
</organism>
<sequence length="95" mass="10667">MVARAITVPDLEAALATATTFTPDPDDVGWFRGETLTTPLYLRMGNFPDEHLYSLYLGHGRWMDFTSSPDTWTVIAKGDWPGSARPRLPKGQFHE</sequence>
<accession>A0ABR7WCV1</accession>
<name>A0ABR7WCV1_9ACTN</name>
<dbReference type="RefSeq" id="WP_190267236.1">
    <property type="nucleotide sequence ID" value="NZ_BAABAD010000004.1"/>
</dbReference>
<keyword evidence="2" id="KW-1185">Reference proteome</keyword>
<gene>
    <name evidence="1" type="ORF">IDF66_13605</name>
</gene>
<dbReference type="Proteomes" id="UP000602395">
    <property type="component" value="Unassembled WGS sequence"/>
</dbReference>
<dbReference type="EMBL" id="JACWMS010000002">
    <property type="protein sequence ID" value="MBD1320618.1"/>
    <property type="molecule type" value="Genomic_DNA"/>
</dbReference>
<evidence type="ECO:0000313" key="2">
    <source>
        <dbReference type="Proteomes" id="UP000602395"/>
    </source>
</evidence>
<protein>
    <submittedName>
        <fullName evidence="1">Uncharacterized protein</fullName>
    </submittedName>
</protein>
<evidence type="ECO:0000313" key="1">
    <source>
        <dbReference type="EMBL" id="MBD1320618.1"/>
    </source>
</evidence>